<evidence type="ECO:0000256" key="5">
    <source>
        <dbReference type="SAM" id="Phobius"/>
    </source>
</evidence>
<dbReference type="SUPFAM" id="SSF51735">
    <property type="entry name" value="NAD(P)-binding Rossmann-fold domains"/>
    <property type="match status" value="1"/>
</dbReference>
<reference evidence="6" key="1">
    <citation type="submission" date="2017-11" db="EMBL/GenBank/DDBJ databases">
        <title>The sensing device of the deep-sea amphipod.</title>
        <authorList>
            <person name="Kobayashi H."/>
            <person name="Nagahama T."/>
            <person name="Arai W."/>
            <person name="Sasagawa Y."/>
            <person name="Umeda M."/>
            <person name="Hayashi T."/>
            <person name="Nikaido I."/>
            <person name="Watanabe H."/>
            <person name="Oguri K."/>
            <person name="Kitazato H."/>
            <person name="Fujioka K."/>
            <person name="Kido Y."/>
            <person name="Takami H."/>
        </authorList>
    </citation>
    <scope>NUCLEOTIDE SEQUENCE</scope>
    <source>
        <tissue evidence="6">Whole body</tissue>
    </source>
</reference>
<dbReference type="Gene3D" id="3.40.50.720">
    <property type="entry name" value="NAD(P)-binding Rossmann-like Domain"/>
    <property type="match status" value="1"/>
</dbReference>
<protein>
    <submittedName>
        <fullName evidence="6">Short-chain dehydrogenase reductase acting with nad or nadp as acceptor</fullName>
    </submittedName>
</protein>
<dbReference type="PRINTS" id="PR00081">
    <property type="entry name" value="GDHRDH"/>
</dbReference>
<dbReference type="PANTHER" id="PTHR43899:SF13">
    <property type="entry name" value="RH59310P"/>
    <property type="match status" value="1"/>
</dbReference>
<dbReference type="InterPro" id="IPR036291">
    <property type="entry name" value="NAD(P)-bd_dom_sf"/>
</dbReference>
<dbReference type="PRINTS" id="PR00080">
    <property type="entry name" value="SDRFAMILY"/>
</dbReference>
<dbReference type="PANTHER" id="PTHR43899">
    <property type="entry name" value="RH59310P"/>
    <property type="match status" value="1"/>
</dbReference>
<keyword evidence="2" id="KW-0521">NADP</keyword>
<keyword evidence="5" id="KW-1133">Transmembrane helix</keyword>
<evidence type="ECO:0000256" key="1">
    <source>
        <dbReference type="ARBA" id="ARBA00006484"/>
    </source>
</evidence>
<evidence type="ECO:0000256" key="2">
    <source>
        <dbReference type="ARBA" id="ARBA00022857"/>
    </source>
</evidence>
<keyword evidence="5" id="KW-0472">Membrane</keyword>
<dbReference type="GO" id="GO:0016491">
    <property type="term" value="F:oxidoreductase activity"/>
    <property type="evidence" value="ECO:0007669"/>
    <property type="project" value="UniProtKB-KW"/>
</dbReference>
<evidence type="ECO:0000313" key="6">
    <source>
        <dbReference type="EMBL" id="LAC20775.1"/>
    </source>
</evidence>
<dbReference type="EMBL" id="IACT01001423">
    <property type="protein sequence ID" value="LAC20775.1"/>
    <property type="molecule type" value="mRNA"/>
</dbReference>
<keyword evidence="5" id="KW-0812">Transmembrane</keyword>
<dbReference type="InterPro" id="IPR002347">
    <property type="entry name" value="SDR_fam"/>
</dbReference>
<dbReference type="InterPro" id="IPR051019">
    <property type="entry name" value="VLCFA-Steroid_DH"/>
</dbReference>
<accession>A0A6A7FRW9</accession>
<name>A0A6A7FRW9_9CRUS</name>
<evidence type="ECO:0000256" key="3">
    <source>
        <dbReference type="ARBA" id="ARBA00023002"/>
    </source>
</evidence>
<dbReference type="PIRSF" id="PIRSF000126">
    <property type="entry name" value="11-beta-HSD1"/>
    <property type="match status" value="1"/>
</dbReference>
<dbReference type="CDD" id="cd05356">
    <property type="entry name" value="17beta-HSD1_like_SDR_c"/>
    <property type="match status" value="1"/>
</dbReference>
<organism evidence="6">
    <name type="scientific">Hirondellea gigas</name>
    <dbReference type="NCBI Taxonomy" id="1518452"/>
    <lineage>
        <taxon>Eukaryota</taxon>
        <taxon>Metazoa</taxon>
        <taxon>Ecdysozoa</taxon>
        <taxon>Arthropoda</taxon>
        <taxon>Crustacea</taxon>
        <taxon>Multicrustacea</taxon>
        <taxon>Malacostraca</taxon>
        <taxon>Eumalacostraca</taxon>
        <taxon>Peracarida</taxon>
        <taxon>Amphipoda</taxon>
        <taxon>Amphilochidea</taxon>
        <taxon>Lysianassida</taxon>
        <taxon>Lysianassidira</taxon>
        <taxon>Lysianassoidea</taxon>
        <taxon>Lysianassidae</taxon>
        <taxon>Hirondellea</taxon>
    </lineage>
</organism>
<dbReference type="AlphaFoldDB" id="A0A6A7FRW9"/>
<evidence type="ECO:0000256" key="4">
    <source>
        <dbReference type="RuleBase" id="RU000363"/>
    </source>
</evidence>
<dbReference type="FunFam" id="3.40.50.720:FF:000137">
    <property type="entry name" value="Hydroxysteroid (17-beta) dehydrogenase 3"/>
    <property type="match status" value="1"/>
</dbReference>
<comment type="similarity">
    <text evidence="1 4">Belongs to the short-chain dehydrogenases/reductases (SDR) family.</text>
</comment>
<proteinExistence type="evidence at transcript level"/>
<sequence>MELSVIFSFIGLAVVVRFGFSLCGGVFRSFLRPGKNLKKYGKWAIVTGATDGIGKAFCFEFAKRRLNVLLISRTQSKLDEVAKELEKYRVEVATICVDFSDFGVESQKKVANAVEKLDVGILINNVGLSYPFPRYFMEIDDEFSQKLIDLNVTSTMVMSRIVLPGMLFRHRGAVVNISSASAATAMPLLAGYSAAKSHVLLLSESLNAEYSSKGVHVQCQLPLFVTTKLSKIRKPSFFVCTPAAYARSAVKAIGYESTTSPYWTHKIQLWLLSALPKFLVTNHLKSIHLALRKRGMAKQAKKAE</sequence>
<feature type="transmembrane region" description="Helical" evidence="5">
    <location>
        <begin position="6"/>
        <end position="31"/>
    </location>
</feature>
<keyword evidence="3" id="KW-0560">Oxidoreductase</keyword>
<dbReference type="Pfam" id="PF00106">
    <property type="entry name" value="adh_short"/>
    <property type="match status" value="1"/>
</dbReference>